<dbReference type="Proteomes" id="UP000295064">
    <property type="component" value="Unassembled WGS sequence"/>
</dbReference>
<dbReference type="PROSITE" id="PS51760">
    <property type="entry name" value="GH10_2"/>
    <property type="match status" value="1"/>
</dbReference>
<feature type="domain" description="GH10" evidence="10">
    <location>
        <begin position="59"/>
        <end position="354"/>
    </location>
</feature>
<evidence type="ECO:0000313" key="12">
    <source>
        <dbReference type="Proteomes" id="UP000295064"/>
    </source>
</evidence>
<evidence type="ECO:0000256" key="3">
    <source>
        <dbReference type="ARBA" id="ARBA00022651"/>
    </source>
</evidence>
<name>A0A4R6LX75_9FIRM</name>
<evidence type="ECO:0000256" key="9">
    <source>
        <dbReference type="RuleBase" id="RU361174"/>
    </source>
</evidence>
<comment type="caution">
    <text evidence="11">The sequence shown here is derived from an EMBL/GenBank/DDBJ whole genome shotgun (WGS) entry which is preliminary data.</text>
</comment>
<evidence type="ECO:0000256" key="6">
    <source>
        <dbReference type="ARBA" id="ARBA00023277"/>
    </source>
</evidence>
<keyword evidence="5 9" id="KW-0378">Hydrolase</keyword>
<dbReference type="AlphaFoldDB" id="A0A4R6LX75"/>
<dbReference type="InterPro" id="IPR017853">
    <property type="entry name" value="GH"/>
</dbReference>
<comment type="similarity">
    <text evidence="2 9">Belongs to the glycosyl hydrolase 10 (cellulase F) family.</text>
</comment>
<evidence type="ECO:0000256" key="1">
    <source>
        <dbReference type="ARBA" id="ARBA00000681"/>
    </source>
</evidence>
<evidence type="ECO:0000256" key="4">
    <source>
        <dbReference type="ARBA" id="ARBA00022729"/>
    </source>
</evidence>
<dbReference type="GO" id="GO:0031176">
    <property type="term" value="F:endo-1,4-beta-xylanase activity"/>
    <property type="evidence" value="ECO:0007669"/>
    <property type="project" value="UniProtKB-EC"/>
</dbReference>
<keyword evidence="3 11" id="KW-0858">Xylan degradation</keyword>
<sequence length="408" mass="47100">MNNLDHRQQKLKVKILDGQEKSLKNEAVEISQTDHQFLFGCNGFEFVPYANNQLDSEAEANTEKYIEKFLDIFNFTTLPFYWGQFEPERGKPRTRELKNAAQFCQDNNLTVKGHPLSWHTLAPDWLLDLSNQEIWEAQLKRLKRDINDFKDLVDMWDVINEVVIMPNFDKYDNGLTRVAQAKGRINVIKELFAAAQKEAPKATFILNDFNTTAAYEILIEGCLEAGVEIDNIGIQSHMHQGYWGLEKTQSVLERFSRFGIPIQFSEVTMVSGELMPAHYVDLNDYQVENWPSTPAGEKRQAENVVEFYKTLYSHPLVKGITWWDLIDGQWLNAPSGLLREDYSAKPAFNELKKLIKDKWWTENKNLKTDAAGEIEFEGTLGEYTLKTKNKEASFNLEKDQAKIILNLS</sequence>
<dbReference type="SUPFAM" id="SSF51445">
    <property type="entry name" value="(Trans)glycosidases"/>
    <property type="match status" value="1"/>
</dbReference>
<dbReference type="OrthoDB" id="9809277at2"/>
<keyword evidence="7 9" id="KW-0326">Glycosidase</keyword>
<proteinExistence type="inferred from homology"/>
<dbReference type="InterPro" id="IPR001000">
    <property type="entry name" value="GH10_dom"/>
</dbReference>
<protein>
    <recommendedName>
        <fullName evidence="9">Beta-xylanase</fullName>
        <ecNumber evidence="9">3.2.1.8</ecNumber>
    </recommendedName>
</protein>
<keyword evidence="8 9" id="KW-0624">Polysaccharide degradation</keyword>
<evidence type="ECO:0000256" key="7">
    <source>
        <dbReference type="ARBA" id="ARBA00023295"/>
    </source>
</evidence>
<dbReference type="RefSeq" id="WP_133514722.1">
    <property type="nucleotide sequence ID" value="NZ_SNWX01000008.1"/>
</dbReference>
<keyword evidence="4" id="KW-0732">Signal</keyword>
<dbReference type="Pfam" id="PF00331">
    <property type="entry name" value="Glyco_hydro_10"/>
    <property type="match status" value="1"/>
</dbReference>
<evidence type="ECO:0000256" key="8">
    <source>
        <dbReference type="ARBA" id="ARBA00023326"/>
    </source>
</evidence>
<dbReference type="GO" id="GO:0045493">
    <property type="term" value="P:xylan catabolic process"/>
    <property type="evidence" value="ECO:0007669"/>
    <property type="project" value="UniProtKB-KW"/>
</dbReference>
<keyword evidence="6 9" id="KW-0119">Carbohydrate metabolism</keyword>
<evidence type="ECO:0000256" key="5">
    <source>
        <dbReference type="ARBA" id="ARBA00022801"/>
    </source>
</evidence>
<comment type="catalytic activity">
    <reaction evidence="1 9">
        <text>Endohydrolysis of (1-&gt;4)-beta-D-xylosidic linkages in xylans.</text>
        <dbReference type="EC" id="3.2.1.8"/>
    </reaction>
</comment>
<dbReference type="EMBL" id="SNWX01000008">
    <property type="protein sequence ID" value="TDO91980.1"/>
    <property type="molecule type" value="Genomic_DNA"/>
</dbReference>
<dbReference type="PRINTS" id="PR00134">
    <property type="entry name" value="GLHYDRLASE10"/>
</dbReference>
<dbReference type="InterPro" id="IPR044846">
    <property type="entry name" value="GH10"/>
</dbReference>
<dbReference type="SMART" id="SM00633">
    <property type="entry name" value="Glyco_10"/>
    <property type="match status" value="1"/>
</dbReference>
<evidence type="ECO:0000256" key="2">
    <source>
        <dbReference type="ARBA" id="ARBA00007495"/>
    </source>
</evidence>
<dbReference type="EC" id="3.2.1.8" evidence="9"/>
<organism evidence="11 12">
    <name type="scientific">Halanaerobium saccharolyticum</name>
    <dbReference type="NCBI Taxonomy" id="43595"/>
    <lineage>
        <taxon>Bacteria</taxon>
        <taxon>Bacillati</taxon>
        <taxon>Bacillota</taxon>
        <taxon>Clostridia</taxon>
        <taxon>Halanaerobiales</taxon>
        <taxon>Halanaerobiaceae</taxon>
        <taxon>Halanaerobium</taxon>
    </lineage>
</organism>
<reference evidence="11 12" key="1">
    <citation type="submission" date="2019-03" db="EMBL/GenBank/DDBJ databases">
        <title>Subsurface microbial communities from deep shales in Ohio and West Virginia, USA.</title>
        <authorList>
            <person name="Wrighton K."/>
        </authorList>
    </citation>
    <scope>NUCLEOTIDE SEQUENCE [LARGE SCALE GENOMIC DNA]</scope>
    <source>
        <strain evidence="11 12">MA284_T2</strain>
    </source>
</reference>
<dbReference type="PANTHER" id="PTHR31490">
    <property type="entry name" value="GLYCOSYL HYDROLASE"/>
    <property type="match status" value="1"/>
</dbReference>
<evidence type="ECO:0000313" key="11">
    <source>
        <dbReference type="EMBL" id="TDO91980.1"/>
    </source>
</evidence>
<dbReference type="Gene3D" id="3.20.20.80">
    <property type="entry name" value="Glycosidases"/>
    <property type="match status" value="1"/>
</dbReference>
<evidence type="ECO:0000259" key="10">
    <source>
        <dbReference type="PROSITE" id="PS51760"/>
    </source>
</evidence>
<gene>
    <name evidence="11" type="ORF">DFR79_1086</name>
</gene>
<accession>A0A4R6LX75</accession>
<dbReference type="PANTHER" id="PTHR31490:SF88">
    <property type="entry name" value="BETA-XYLANASE"/>
    <property type="match status" value="1"/>
</dbReference>